<dbReference type="RefSeq" id="WP_285982936.1">
    <property type="nucleotide sequence ID" value="NZ_JASVDS010000003.1"/>
</dbReference>
<keyword evidence="3" id="KW-1185">Reference proteome</keyword>
<comment type="caution">
    <text evidence="2">The sequence shown here is derived from an EMBL/GenBank/DDBJ whole genome shotgun (WGS) entry which is preliminary data.</text>
</comment>
<evidence type="ECO:0000256" key="1">
    <source>
        <dbReference type="SAM" id="SignalP"/>
    </source>
</evidence>
<keyword evidence="1" id="KW-0732">Signal</keyword>
<dbReference type="Proteomes" id="UP001238603">
    <property type="component" value="Unassembled WGS sequence"/>
</dbReference>
<protein>
    <recommendedName>
        <fullName evidence="4">Calx-beta domain-containing protein</fullName>
    </recommendedName>
</protein>
<name>A0ABT7LJ34_9BURK</name>
<organism evidence="2 3">
    <name type="scientific">Roseateles subflavus</name>
    <dbReference type="NCBI Taxonomy" id="3053353"/>
    <lineage>
        <taxon>Bacteria</taxon>
        <taxon>Pseudomonadati</taxon>
        <taxon>Pseudomonadota</taxon>
        <taxon>Betaproteobacteria</taxon>
        <taxon>Burkholderiales</taxon>
        <taxon>Sphaerotilaceae</taxon>
        <taxon>Roseateles</taxon>
    </lineage>
</organism>
<reference evidence="2 3" key="1">
    <citation type="submission" date="2023-06" db="EMBL/GenBank/DDBJ databases">
        <title>Pelomonas sp. APW6 16S ribosomal RNA gene genome sequencing and assembly.</title>
        <authorList>
            <person name="Woo H."/>
        </authorList>
    </citation>
    <scope>NUCLEOTIDE SEQUENCE [LARGE SCALE GENOMIC DNA]</scope>
    <source>
        <strain evidence="2 3">APW6</strain>
    </source>
</reference>
<dbReference type="EMBL" id="JASVDS010000003">
    <property type="protein sequence ID" value="MDL5032867.1"/>
    <property type="molecule type" value="Genomic_DNA"/>
</dbReference>
<feature type="chain" id="PRO_5045486966" description="Calx-beta domain-containing protein" evidence="1">
    <location>
        <begin position="24"/>
        <end position="465"/>
    </location>
</feature>
<feature type="signal peptide" evidence="1">
    <location>
        <begin position="1"/>
        <end position="23"/>
    </location>
</feature>
<gene>
    <name evidence="2" type="ORF">QRD43_13210</name>
</gene>
<evidence type="ECO:0000313" key="3">
    <source>
        <dbReference type="Proteomes" id="UP001238603"/>
    </source>
</evidence>
<accession>A0ABT7LJ34</accession>
<evidence type="ECO:0000313" key="2">
    <source>
        <dbReference type="EMBL" id="MDL5032867.1"/>
    </source>
</evidence>
<sequence>MKSFTIKALAVAAASVCGSAAIAGTASVPAGVTTYAVEALTSTTAVTLPVLSYKMGVARTSAQDFTVVIKPVGTSTFDGTVCNSAKPATVAANAVNDITVSLKRASSSECAYEVDITNAAGSDTNLTLNFTGLKLASHGLAAGGAEKVTVGLWDLGETARIDNSADLTVTVANSAQAVSILAGTDTGTTADVDNTNGPLFGFFAQNNDTATTAKAAFVVSNNPNGYKIADGSTPYDLANVNHATKVSVTISGDFDGATLTNGAVTGVSVAPLTGTPTVTMTGTTAAKFDLLPANFNAGVANQVVNVTFVASGTKSLGTARSFGVSALVDSVVGADETVANTNFWTWDANAIELRAAFFNNDMSGGNFTRFFFQNVGADAGYSATCQSDATANVVSYGTAKTGTLRAGQTAINAADVCTFSGGKRGSITFVVNAPAKNVKGVYQQAVNGLAAGYLPLERPYAGKTY</sequence>
<evidence type="ECO:0008006" key="4">
    <source>
        <dbReference type="Google" id="ProtNLM"/>
    </source>
</evidence>
<proteinExistence type="predicted"/>